<organism evidence="2 3">
    <name type="scientific">Polyplax serrata</name>
    <name type="common">Common mouse louse</name>
    <dbReference type="NCBI Taxonomy" id="468196"/>
    <lineage>
        <taxon>Eukaryota</taxon>
        <taxon>Metazoa</taxon>
        <taxon>Ecdysozoa</taxon>
        <taxon>Arthropoda</taxon>
        <taxon>Hexapoda</taxon>
        <taxon>Insecta</taxon>
        <taxon>Pterygota</taxon>
        <taxon>Neoptera</taxon>
        <taxon>Paraneoptera</taxon>
        <taxon>Psocodea</taxon>
        <taxon>Troctomorpha</taxon>
        <taxon>Phthiraptera</taxon>
        <taxon>Anoplura</taxon>
        <taxon>Polyplacidae</taxon>
        <taxon>Polyplax</taxon>
    </lineage>
</organism>
<evidence type="ECO:0000256" key="1">
    <source>
        <dbReference type="SAM" id="MobiDB-lite"/>
    </source>
</evidence>
<name>A0ABR1BAP8_POLSC</name>
<accession>A0ABR1BAP8</accession>
<feature type="region of interest" description="Disordered" evidence="1">
    <location>
        <begin position="1"/>
        <end position="40"/>
    </location>
</feature>
<dbReference type="Proteomes" id="UP001359485">
    <property type="component" value="Unassembled WGS sequence"/>
</dbReference>
<evidence type="ECO:0000313" key="3">
    <source>
        <dbReference type="Proteomes" id="UP001359485"/>
    </source>
</evidence>
<feature type="compositionally biased region" description="Basic residues" evidence="1">
    <location>
        <begin position="1"/>
        <end position="15"/>
    </location>
</feature>
<keyword evidence="3" id="KW-1185">Reference proteome</keyword>
<comment type="caution">
    <text evidence="2">The sequence shown here is derived from an EMBL/GenBank/DDBJ whole genome shotgun (WGS) entry which is preliminary data.</text>
</comment>
<proteinExistence type="predicted"/>
<protein>
    <submittedName>
        <fullName evidence="2">Uncharacterized protein</fullName>
    </submittedName>
</protein>
<evidence type="ECO:0000313" key="2">
    <source>
        <dbReference type="EMBL" id="KAK6637436.1"/>
    </source>
</evidence>
<gene>
    <name evidence="2" type="ORF">RUM44_007853</name>
</gene>
<feature type="compositionally biased region" description="Basic and acidic residues" evidence="1">
    <location>
        <begin position="20"/>
        <end position="33"/>
    </location>
</feature>
<dbReference type="EMBL" id="JAWJWF010000002">
    <property type="protein sequence ID" value="KAK6637436.1"/>
    <property type="molecule type" value="Genomic_DNA"/>
</dbReference>
<reference evidence="2 3" key="1">
    <citation type="submission" date="2023-09" db="EMBL/GenBank/DDBJ databases">
        <title>Genomes of two closely related lineages of the louse Polyplax serrata with different host specificities.</title>
        <authorList>
            <person name="Martinu J."/>
            <person name="Tarabai H."/>
            <person name="Stefka J."/>
            <person name="Hypsa V."/>
        </authorList>
    </citation>
    <scope>NUCLEOTIDE SEQUENCE [LARGE SCALE GENOMIC DNA]</scope>
    <source>
        <strain evidence="2">98ZLc_SE</strain>
    </source>
</reference>
<sequence length="159" mass="18172">MRVRKMKRWSKKKRWLQGGKRTERKRERERENGGPHGVRASSRAFPVVPCAIFPAEIGSEIQAKLFKAQKRLKLIPRLEALEANTTRVQPRAFELSAGSVEGSMRENEAKPFPVGAPPVRRTEEIGKGFLLMPDEKVSQKMETWFSLKTGRKSRVVAEM</sequence>